<dbReference type="PROSITE" id="PS50977">
    <property type="entry name" value="HTH_TETR_2"/>
    <property type="match status" value="1"/>
</dbReference>
<keyword evidence="3" id="KW-0804">Transcription</keyword>
<name>A0A7C9R815_9HYPH</name>
<dbReference type="SUPFAM" id="SSF48498">
    <property type="entry name" value="Tetracyclin repressor-like, C-terminal domain"/>
    <property type="match status" value="1"/>
</dbReference>
<dbReference type="InterPro" id="IPR036271">
    <property type="entry name" value="Tet_transcr_reg_TetR-rel_C_sf"/>
</dbReference>
<sequence>MPTKKAATQLPEAAKSDEATPPLRAADRILGVARNLFYREGIRAIGVDEIVRRAGVTKPSLYRSFPSKDELAASYLRAYEVEFWEHFDEAVAAHPGDPRAQIRAFLTRVGKRAVTQDYRGCGMTNAAVEYPEHDNPARQVGENNKRELRRRLRAMAAEMGADDADTLGDGLLLLLEGAYVSGQLFGPGGPAASVAVNADRLISASLKG</sequence>
<dbReference type="GO" id="GO:0003677">
    <property type="term" value="F:DNA binding"/>
    <property type="evidence" value="ECO:0007669"/>
    <property type="project" value="UniProtKB-UniRule"/>
</dbReference>
<dbReference type="Pfam" id="PF00440">
    <property type="entry name" value="TetR_N"/>
    <property type="match status" value="1"/>
</dbReference>
<keyword evidence="1" id="KW-0805">Transcription regulation</keyword>
<dbReference type="SUPFAM" id="SSF46689">
    <property type="entry name" value="Homeodomain-like"/>
    <property type="match status" value="1"/>
</dbReference>
<evidence type="ECO:0000256" key="3">
    <source>
        <dbReference type="ARBA" id="ARBA00023163"/>
    </source>
</evidence>
<dbReference type="Gene3D" id="1.10.357.10">
    <property type="entry name" value="Tetracycline Repressor, domain 2"/>
    <property type="match status" value="1"/>
</dbReference>
<keyword evidence="2 4" id="KW-0238">DNA-binding</keyword>
<dbReference type="EMBL" id="JAAKZG010000005">
    <property type="protein sequence ID" value="NGN42462.1"/>
    <property type="molecule type" value="Genomic_DNA"/>
</dbReference>
<dbReference type="InterPro" id="IPR001647">
    <property type="entry name" value="HTH_TetR"/>
</dbReference>
<evidence type="ECO:0000256" key="4">
    <source>
        <dbReference type="PROSITE-ProRule" id="PRU00335"/>
    </source>
</evidence>
<evidence type="ECO:0000313" key="6">
    <source>
        <dbReference type="EMBL" id="NGN42462.1"/>
    </source>
</evidence>
<dbReference type="PRINTS" id="PR00455">
    <property type="entry name" value="HTHTETR"/>
</dbReference>
<comment type="caution">
    <text evidence="6">The sequence shown here is derived from an EMBL/GenBank/DDBJ whole genome shotgun (WGS) entry which is preliminary data.</text>
</comment>
<feature type="domain" description="HTH tetR-type" evidence="5">
    <location>
        <begin position="23"/>
        <end position="83"/>
    </location>
</feature>
<evidence type="ECO:0000256" key="2">
    <source>
        <dbReference type="ARBA" id="ARBA00023125"/>
    </source>
</evidence>
<gene>
    <name evidence="6" type="ORF">G6N74_15440</name>
</gene>
<feature type="DNA-binding region" description="H-T-H motif" evidence="4">
    <location>
        <begin position="46"/>
        <end position="65"/>
    </location>
</feature>
<dbReference type="RefSeq" id="WP_165118796.1">
    <property type="nucleotide sequence ID" value="NZ_JAAKZG010000005.1"/>
</dbReference>
<evidence type="ECO:0000259" key="5">
    <source>
        <dbReference type="PROSITE" id="PS50977"/>
    </source>
</evidence>
<dbReference type="InterPro" id="IPR009057">
    <property type="entry name" value="Homeodomain-like_sf"/>
</dbReference>
<dbReference type="Proteomes" id="UP000481252">
    <property type="component" value="Unassembled WGS sequence"/>
</dbReference>
<evidence type="ECO:0000256" key="1">
    <source>
        <dbReference type="ARBA" id="ARBA00023015"/>
    </source>
</evidence>
<dbReference type="PANTHER" id="PTHR47506:SF1">
    <property type="entry name" value="HTH-TYPE TRANSCRIPTIONAL REGULATOR YJDC"/>
    <property type="match status" value="1"/>
</dbReference>
<dbReference type="AlphaFoldDB" id="A0A7C9R815"/>
<reference evidence="6 7" key="1">
    <citation type="submission" date="2020-02" db="EMBL/GenBank/DDBJ databases">
        <title>Genome sequence of the type strain CGMCC 1.15528 of Mesorhizobium zhangyense.</title>
        <authorList>
            <person name="Gao J."/>
            <person name="Sun J."/>
        </authorList>
    </citation>
    <scope>NUCLEOTIDE SEQUENCE [LARGE SCALE GENOMIC DNA]</scope>
    <source>
        <strain evidence="6 7">CGMCC 1.15528</strain>
    </source>
</reference>
<organism evidence="6 7">
    <name type="scientific">Mesorhizobium zhangyense</name>
    <dbReference type="NCBI Taxonomy" id="1776730"/>
    <lineage>
        <taxon>Bacteria</taxon>
        <taxon>Pseudomonadati</taxon>
        <taxon>Pseudomonadota</taxon>
        <taxon>Alphaproteobacteria</taxon>
        <taxon>Hyphomicrobiales</taxon>
        <taxon>Phyllobacteriaceae</taxon>
        <taxon>Mesorhizobium</taxon>
    </lineage>
</organism>
<proteinExistence type="predicted"/>
<protein>
    <submittedName>
        <fullName evidence="6">TetR/AcrR family transcriptional regulator</fullName>
    </submittedName>
</protein>
<accession>A0A7C9R815</accession>
<dbReference type="PANTHER" id="PTHR47506">
    <property type="entry name" value="TRANSCRIPTIONAL REGULATORY PROTEIN"/>
    <property type="match status" value="1"/>
</dbReference>
<evidence type="ECO:0000313" key="7">
    <source>
        <dbReference type="Proteomes" id="UP000481252"/>
    </source>
</evidence>
<keyword evidence="7" id="KW-1185">Reference proteome</keyword>